<dbReference type="AlphaFoldDB" id="A0A9X2IDQ5"/>
<reference evidence="1" key="1">
    <citation type="submission" date="2021-11" db="EMBL/GenBank/DDBJ databases">
        <title>Legionella maioricencis sp. nov., a new species isolated from hot water samples in Mallorca.</title>
        <authorList>
            <person name="Crespi S."/>
            <person name="Drasar V."/>
            <person name="Salva-Serra F."/>
            <person name="Jaen-Luchoro D."/>
            <person name="Pineiro-Iglesias B."/>
            <person name="Aliaga F."/>
            <person name="Fernandez-Juarez V."/>
            <person name="Coll G."/>
            <person name="Moore E.R.B."/>
            <person name="Bennasar-Figueras A."/>
        </authorList>
    </citation>
    <scope>NUCLEOTIDE SEQUENCE</scope>
    <source>
        <strain evidence="1">HCPI-6</strain>
    </source>
</reference>
<accession>A0A9X2IDQ5</accession>
<dbReference type="Proteomes" id="UP001139721">
    <property type="component" value="Unassembled WGS sequence"/>
</dbReference>
<dbReference type="EMBL" id="JAJKBJ010000039">
    <property type="protein sequence ID" value="MCL9685777.1"/>
    <property type="molecule type" value="Genomic_DNA"/>
</dbReference>
<comment type="caution">
    <text evidence="1">The sequence shown here is derived from an EMBL/GenBank/DDBJ whole genome shotgun (WGS) entry which is preliminary data.</text>
</comment>
<proteinExistence type="predicted"/>
<organism evidence="1 2">
    <name type="scientific">Legionella maioricensis</name>
    <dbReference type="NCBI Taxonomy" id="2896528"/>
    <lineage>
        <taxon>Bacteria</taxon>
        <taxon>Pseudomonadati</taxon>
        <taxon>Pseudomonadota</taxon>
        <taxon>Gammaproteobacteria</taxon>
        <taxon>Legionellales</taxon>
        <taxon>Legionellaceae</taxon>
        <taxon>Legionella</taxon>
    </lineage>
</organism>
<sequence length="202" mass="23267">MPEFATLLQDAKNLYKKLARRFMSQQGCMSFFSALVPNNTALKDALTISMLAQSLEETDDKYLLSYIEKLSKSSVINHDEVEEFKTKVLVGIYLLKWSYYNSSVTSYLNKPLLELFQLTLEIQSPMEMDEWMVDESLQALGQYSSFVYENKHKQIYADLLVQLGAKIQVDIHTTRNLKFAEDSSWYDVYTGIMNTLGMNTVS</sequence>
<dbReference type="RefSeq" id="WP_250424650.1">
    <property type="nucleotide sequence ID" value="NZ_JAJKBJ010000039.1"/>
</dbReference>
<evidence type="ECO:0000313" key="1">
    <source>
        <dbReference type="EMBL" id="MCL9685777.1"/>
    </source>
</evidence>
<name>A0A9X2IDQ5_9GAMM</name>
<keyword evidence="2" id="KW-1185">Reference proteome</keyword>
<protein>
    <submittedName>
        <fullName evidence="1">Uncharacterized protein</fullName>
    </submittedName>
</protein>
<gene>
    <name evidence="1" type="ORF">LOX96_16875</name>
</gene>
<evidence type="ECO:0000313" key="2">
    <source>
        <dbReference type="Proteomes" id="UP001139721"/>
    </source>
</evidence>